<dbReference type="Proteomes" id="UP000053660">
    <property type="component" value="Unassembled WGS sequence"/>
</dbReference>
<gene>
    <name evidence="2" type="ORF">OESDEN_15954</name>
</gene>
<evidence type="ECO:0000313" key="3">
    <source>
        <dbReference type="Proteomes" id="UP000053660"/>
    </source>
</evidence>
<evidence type="ECO:0000256" key="1">
    <source>
        <dbReference type="SAM" id="Phobius"/>
    </source>
</evidence>
<feature type="non-terminal residue" evidence="2">
    <location>
        <position position="39"/>
    </location>
</feature>
<proteinExistence type="predicted"/>
<name>A0A0B1SM95_OESDE</name>
<protein>
    <submittedName>
        <fullName evidence="2">Uncharacterized protein</fullName>
    </submittedName>
</protein>
<organism evidence="2 3">
    <name type="scientific">Oesophagostomum dentatum</name>
    <name type="common">Nodular worm</name>
    <dbReference type="NCBI Taxonomy" id="61180"/>
    <lineage>
        <taxon>Eukaryota</taxon>
        <taxon>Metazoa</taxon>
        <taxon>Ecdysozoa</taxon>
        <taxon>Nematoda</taxon>
        <taxon>Chromadorea</taxon>
        <taxon>Rhabditida</taxon>
        <taxon>Rhabditina</taxon>
        <taxon>Rhabditomorpha</taxon>
        <taxon>Strongyloidea</taxon>
        <taxon>Strongylidae</taxon>
        <taxon>Oesophagostomum</taxon>
    </lineage>
</organism>
<keyword evidence="1" id="KW-1133">Transmembrane helix</keyword>
<dbReference type="AlphaFoldDB" id="A0A0B1SM95"/>
<keyword evidence="1" id="KW-0472">Membrane</keyword>
<feature type="transmembrane region" description="Helical" evidence="1">
    <location>
        <begin position="15"/>
        <end position="34"/>
    </location>
</feature>
<keyword evidence="1" id="KW-0812">Transmembrane</keyword>
<sequence length="39" mass="4339">MRSQQGLCSTSPSSISSRFTFSLLWLLLFAILLFSGKSQ</sequence>
<evidence type="ECO:0000313" key="2">
    <source>
        <dbReference type="EMBL" id="KHJ84335.1"/>
    </source>
</evidence>
<reference evidence="2 3" key="1">
    <citation type="submission" date="2014-03" db="EMBL/GenBank/DDBJ databases">
        <title>Draft genome of the hookworm Oesophagostomum dentatum.</title>
        <authorList>
            <person name="Mitreva M."/>
        </authorList>
    </citation>
    <scope>NUCLEOTIDE SEQUENCE [LARGE SCALE GENOMIC DNA]</scope>
    <source>
        <strain evidence="2 3">OD-Hann</strain>
    </source>
</reference>
<dbReference type="EMBL" id="KN568999">
    <property type="protein sequence ID" value="KHJ84335.1"/>
    <property type="molecule type" value="Genomic_DNA"/>
</dbReference>
<keyword evidence="3" id="KW-1185">Reference proteome</keyword>
<accession>A0A0B1SM95</accession>